<sequence>MQENALKSSVNIPQLEADDGDGSWTKADRNTKKVYFKEGIDKEVTDMLVESGLSLGVSWKDKLLGIKSGVFDKEKLGPSSADNDEDLEFLEGGVHRSIVNGIPAIDFSERI</sequence>
<reference evidence="2 3" key="1">
    <citation type="journal article" date="2021" name="Plant Biotechnol. J.">
        <title>Multi-omics assisted identification of the key and species-specific regulatory components of drought-tolerant mechanisms in Gossypium stocksii.</title>
        <authorList>
            <person name="Yu D."/>
            <person name="Ke L."/>
            <person name="Zhang D."/>
            <person name="Wu Y."/>
            <person name="Sun Y."/>
            <person name="Mei J."/>
            <person name="Sun J."/>
            <person name="Sun Y."/>
        </authorList>
    </citation>
    <scope>NUCLEOTIDE SEQUENCE [LARGE SCALE GENOMIC DNA]</scope>
    <source>
        <strain evidence="3">cv. E1</strain>
        <tissue evidence="2">Leaf</tissue>
    </source>
</reference>
<feature type="region of interest" description="Disordered" evidence="1">
    <location>
        <begin position="1"/>
        <end position="24"/>
    </location>
</feature>
<evidence type="ECO:0000313" key="3">
    <source>
        <dbReference type="Proteomes" id="UP000828251"/>
    </source>
</evidence>
<proteinExistence type="predicted"/>
<organism evidence="2 3">
    <name type="scientific">Gossypium stocksii</name>
    <dbReference type="NCBI Taxonomy" id="47602"/>
    <lineage>
        <taxon>Eukaryota</taxon>
        <taxon>Viridiplantae</taxon>
        <taxon>Streptophyta</taxon>
        <taxon>Embryophyta</taxon>
        <taxon>Tracheophyta</taxon>
        <taxon>Spermatophyta</taxon>
        <taxon>Magnoliopsida</taxon>
        <taxon>eudicotyledons</taxon>
        <taxon>Gunneridae</taxon>
        <taxon>Pentapetalae</taxon>
        <taxon>rosids</taxon>
        <taxon>malvids</taxon>
        <taxon>Malvales</taxon>
        <taxon>Malvaceae</taxon>
        <taxon>Malvoideae</taxon>
        <taxon>Gossypium</taxon>
    </lineage>
</organism>
<feature type="compositionally biased region" description="Polar residues" evidence="1">
    <location>
        <begin position="1"/>
        <end position="12"/>
    </location>
</feature>
<dbReference type="AlphaFoldDB" id="A0A9D3UJK2"/>
<dbReference type="OrthoDB" id="964257at2759"/>
<comment type="caution">
    <text evidence="2">The sequence shown here is derived from an EMBL/GenBank/DDBJ whole genome shotgun (WGS) entry which is preliminary data.</text>
</comment>
<evidence type="ECO:0000313" key="2">
    <source>
        <dbReference type="EMBL" id="KAH1046331.1"/>
    </source>
</evidence>
<name>A0A9D3UJK2_9ROSI</name>
<keyword evidence="3" id="KW-1185">Reference proteome</keyword>
<dbReference type="Proteomes" id="UP000828251">
    <property type="component" value="Unassembled WGS sequence"/>
</dbReference>
<gene>
    <name evidence="2" type="ORF">J1N35_037115</name>
</gene>
<accession>A0A9D3UJK2</accession>
<dbReference type="EMBL" id="JAIQCV010000011">
    <property type="protein sequence ID" value="KAH1046331.1"/>
    <property type="molecule type" value="Genomic_DNA"/>
</dbReference>
<evidence type="ECO:0000256" key="1">
    <source>
        <dbReference type="SAM" id="MobiDB-lite"/>
    </source>
</evidence>
<protein>
    <submittedName>
        <fullName evidence="2">Uncharacterized protein</fullName>
    </submittedName>
</protein>